<dbReference type="Gene3D" id="2.30.42.10">
    <property type="match status" value="1"/>
</dbReference>
<dbReference type="Proteomes" id="UP001056429">
    <property type="component" value="Unassembled WGS sequence"/>
</dbReference>
<dbReference type="Pfam" id="PF13180">
    <property type="entry name" value="PDZ_2"/>
    <property type="match status" value="1"/>
</dbReference>
<evidence type="ECO:0000313" key="6">
    <source>
        <dbReference type="Proteomes" id="UP001056429"/>
    </source>
</evidence>
<keyword evidence="2" id="KW-0378">Hydrolase</keyword>
<dbReference type="InterPro" id="IPR051201">
    <property type="entry name" value="Chloro_Bact_Ser_Proteases"/>
</dbReference>
<dbReference type="InterPro" id="IPR001478">
    <property type="entry name" value="PDZ"/>
</dbReference>
<name>A0A9J6P6B6_9CLOT</name>
<dbReference type="GO" id="GO:0006508">
    <property type="term" value="P:proteolysis"/>
    <property type="evidence" value="ECO:0007669"/>
    <property type="project" value="UniProtKB-KW"/>
</dbReference>
<dbReference type="InterPro" id="IPR036034">
    <property type="entry name" value="PDZ_sf"/>
</dbReference>
<keyword evidence="3" id="KW-1133">Transmembrane helix</keyword>
<organism evidence="5 6">
    <name type="scientific">Oceanirhabdus seepicola</name>
    <dbReference type="NCBI Taxonomy" id="2828781"/>
    <lineage>
        <taxon>Bacteria</taxon>
        <taxon>Bacillati</taxon>
        <taxon>Bacillota</taxon>
        <taxon>Clostridia</taxon>
        <taxon>Eubacteriales</taxon>
        <taxon>Clostridiaceae</taxon>
        <taxon>Oceanirhabdus</taxon>
    </lineage>
</organism>
<evidence type="ECO:0000256" key="3">
    <source>
        <dbReference type="SAM" id="Phobius"/>
    </source>
</evidence>
<reference evidence="5" key="1">
    <citation type="journal article" date="2021" name="mSystems">
        <title>Bacteria and Archaea Synergistically Convert Glycine Betaine to Biogenic Methane in the Formosa Cold Seep of the South China Sea.</title>
        <authorList>
            <person name="Li L."/>
            <person name="Zhang W."/>
            <person name="Zhang S."/>
            <person name="Song L."/>
            <person name="Sun Q."/>
            <person name="Zhang H."/>
            <person name="Xiang H."/>
            <person name="Dong X."/>
        </authorList>
    </citation>
    <scope>NUCLEOTIDE SEQUENCE</scope>
    <source>
        <strain evidence="5">ZWT</strain>
    </source>
</reference>
<dbReference type="PRINTS" id="PR00834">
    <property type="entry name" value="PROTEASES2C"/>
</dbReference>
<dbReference type="InterPro" id="IPR009003">
    <property type="entry name" value="Peptidase_S1_PA"/>
</dbReference>
<accession>A0A9J6P6B6</accession>
<dbReference type="EMBL" id="JAGSOJ010000003">
    <property type="protein sequence ID" value="MCM1991040.1"/>
    <property type="molecule type" value="Genomic_DNA"/>
</dbReference>
<keyword evidence="6" id="KW-1185">Reference proteome</keyword>
<keyword evidence="3" id="KW-0472">Membrane</keyword>
<comment type="caution">
    <text evidence="5">The sequence shown here is derived from an EMBL/GenBank/DDBJ whole genome shotgun (WGS) entry which is preliminary data.</text>
</comment>
<proteinExistence type="predicted"/>
<gene>
    <name evidence="5" type="ORF">KDK92_15010</name>
</gene>
<dbReference type="AlphaFoldDB" id="A0A9J6P6B6"/>
<dbReference type="Gene3D" id="2.40.10.120">
    <property type="match status" value="1"/>
</dbReference>
<sequence length="410" mass="44105">MKNNIKGERHEFADNEHGQFVEVEEYEIKKTGRKKKGFLGKKVLAYMLSGMCIASIGGGVGAYATYSVLSDSNTKDYAVEEKVNKTYSDKNVKVGNISELSSKEISIPQIVETVSPAVVAVSTKESSRQSFGMYASPVREGLGSGVIFNEEGYILTNYHVVDNIVSNKGKLTVIFNTGEEVNAKVVNFDEEYDIAVLKITEDVKIPGVANFGDSEVLKQGEQVVAIGNPVGKELLGTVTSGIVSAINRSIGDRDIKFIQTDAAISPGNSGGPLVNSKGQVIGINTEKRVGDGVEGLGFAIPINQIKPLLNELVMPALKIGIGGRIVTPELAKEYNIPEGIFVNELNQFGPAEKSGMKIGDIIIEMDGTQIKSIEDIDSVKAKHKVGDVVEVIVDRDGERVSLKLKLGELN</sequence>
<dbReference type="PANTHER" id="PTHR43343">
    <property type="entry name" value="PEPTIDASE S12"/>
    <property type="match status" value="1"/>
</dbReference>
<reference evidence="5" key="2">
    <citation type="submission" date="2021-04" db="EMBL/GenBank/DDBJ databases">
        <authorList>
            <person name="Dong X."/>
        </authorList>
    </citation>
    <scope>NUCLEOTIDE SEQUENCE</scope>
    <source>
        <strain evidence="5">ZWT</strain>
    </source>
</reference>
<evidence type="ECO:0000313" key="5">
    <source>
        <dbReference type="EMBL" id="MCM1991040.1"/>
    </source>
</evidence>
<keyword evidence="3" id="KW-0812">Transmembrane</keyword>
<dbReference type="SUPFAM" id="SSF50494">
    <property type="entry name" value="Trypsin-like serine proteases"/>
    <property type="match status" value="1"/>
</dbReference>
<evidence type="ECO:0000256" key="1">
    <source>
        <dbReference type="ARBA" id="ARBA00022670"/>
    </source>
</evidence>
<feature type="domain" description="PDZ" evidence="4">
    <location>
        <begin position="339"/>
        <end position="397"/>
    </location>
</feature>
<dbReference type="GO" id="GO:0004252">
    <property type="term" value="F:serine-type endopeptidase activity"/>
    <property type="evidence" value="ECO:0007669"/>
    <property type="project" value="InterPro"/>
</dbReference>
<protein>
    <submittedName>
        <fullName evidence="5">Trypsin-like peptidase domain-containing protein</fullName>
    </submittedName>
</protein>
<feature type="transmembrane region" description="Helical" evidence="3">
    <location>
        <begin position="43"/>
        <end position="66"/>
    </location>
</feature>
<dbReference type="SUPFAM" id="SSF50156">
    <property type="entry name" value="PDZ domain-like"/>
    <property type="match status" value="1"/>
</dbReference>
<dbReference type="Pfam" id="PF13365">
    <property type="entry name" value="Trypsin_2"/>
    <property type="match status" value="1"/>
</dbReference>
<dbReference type="PANTHER" id="PTHR43343:SF3">
    <property type="entry name" value="PROTEASE DO-LIKE 8, CHLOROPLASTIC"/>
    <property type="match status" value="1"/>
</dbReference>
<keyword evidence="1" id="KW-0645">Protease</keyword>
<evidence type="ECO:0000256" key="2">
    <source>
        <dbReference type="ARBA" id="ARBA00022801"/>
    </source>
</evidence>
<dbReference type="SMART" id="SM00228">
    <property type="entry name" value="PDZ"/>
    <property type="match status" value="1"/>
</dbReference>
<evidence type="ECO:0000259" key="4">
    <source>
        <dbReference type="PROSITE" id="PS50106"/>
    </source>
</evidence>
<dbReference type="InterPro" id="IPR001940">
    <property type="entry name" value="Peptidase_S1C"/>
</dbReference>
<dbReference type="PROSITE" id="PS50106">
    <property type="entry name" value="PDZ"/>
    <property type="match status" value="1"/>
</dbReference>